<keyword evidence="2" id="KW-0472">Membrane</keyword>
<feature type="region of interest" description="Disordered" evidence="1">
    <location>
        <begin position="1"/>
        <end position="27"/>
    </location>
</feature>
<gene>
    <name evidence="3" type="ORF">FB45DRAFT_1036929</name>
</gene>
<evidence type="ECO:0000313" key="4">
    <source>
        <dbReference type="Proteomes" id="UP001221142"/>
    </source>
</evidence>
<dbReference type="AlphaFoldDB" id="A0AAD7B7X8"/>
<accession>A0AAD7B7X8</accession>
<proteinExistence type="predicted"/>
<organism evidence="3 4">
    <name type="scientific">Roridomyces roridus</name>
    <dbReference type="NCBI Taxonomy" id="1738132"/>
    <lineage>
        <taxon>Eukaryota</taxon>
        <taxon>Fungi</taxon>
        <taxon>Dikarya</taxon>
        <taxon>Basidiomycota</taxon>
        <taxon>Agaricomycotina</taxon>
        <taxon>Agaricomycetes</taxon>
        <taxon>Agaricomycetidae</taxon>
        <taxon>Agaricales</taxon>
        <taxon>Marasmiineae</taxon>
        <taxon>Mycenaceae</taxon>
        <taxon>Roridomyces</taxon>
    </lineage>
</organism>
<reference evidence="3" key="1">
    <citation type="submission" date="2023-03" db="EMBL/GenBank/DDBJ databases">
        <title>Massive genome expansion in bonnet fungi (Mycena s.s.) driven by repeated elements and novel gene families across ecological guilds.</title>
        <authorList>
            <consortium name="Lawrence Berkeley National Laboratory"/>
            <person name="Harder C.B."/>
            <person name="Miyauchi S."/>
            <person name="Viragh M."/>
            <person name="Kuo A."/>
            <person name="Thoen E."/>
            <person name="Andreopoulos B."/>
            <person name="Lu D."/>
            <person name="Skrede I."/>
            <person name="Drula E."/>
            <person name="Henrissat B."/>
            <person name="Morin E."/>
            <person name="Kohler A."/>
            <person name="Barry K."/>
            <person name="LaButti K."/>
            <person name="Morin E."/>
            <person name="Salamov A."/>
            <person name="Lipzen A."/>
            <person name="Mereny Z."/>
            <person name="Hegedus B."/>
            <person name="Baldrian P."/>
            <person name="Stursova M."/>
            <person name="Weitz H."/>
            <person name="Taylor A."/>
            <person name="Grigoriev I.V."/>
            <person name="Nagy L.G."/>
            <person name="Martin F."/>
            <person name="Kauserud H."/>
        </authorList>
    </citation>
    <scope>NUCLEOTIDE SEQUENCE</scope>
    <source>
        <strain evidence="3">9284</strain>
    </source>
</reference>
<feature type="transmembrane region" description="Helical" evidence="2">
    <location>
        <begin position="36"/>
        <end position="57"/>
    </location>
</feature>
<feature type="transmembrane region" description="Helical" evidence="2">
    <location>
        <begin position="69"/>
        <end position="94"/>
    </location>
</feature>
<evidence type="ECO:0000256" key="2">
    <source>
        <dbReference type="SAM" id="Phobius"/>
    </source>
</evidence>
<name>A0AAD7B7X8_9AGAR</name>
<dbReference type="Proteomes" id="UP001221142">
    <property type="component" value="Unassembled WGS sequence"/>
</dbReference>
<keyword evidence="2" id="KW-0812">Transmembrane</keyword>
<sequence>MSSAPSVAAVKSDSGSITGKGRDTSRGLGSQSLKLAAIHSTHALLIALHAVALVAAIKKWEIRPRFADIALTQTGITAGLQVAFALIVGVLVYLTRGIAVDANIRAPPTLGLLHLRLEAWSGLGSSLSANWRYSRADAKPSTASPGLRSIFLYLGLGALLQISSGSIFASTIDLGGSDTLSEFLDSDVFSGSRFGDFDALWPSEFNLTSTDTSLFPPVALNAAVNMFAGKTNDTRYPGLQARLIHDTVNLDNSIIGLWNQARVNATLVNVHCSQVSNATVNTFSLPIRSSNLSLAVPSPIQDGVTILFPDNPAEETSAWINVSIPAPPYMSVPELNINGYWINDELVAGSLTTVYFQPWSFEGVPNNPLGHGHNQVVMVIATFNYPSLLTDSNNSTGHIWTFQTTQSVTDGPLSHAYVQVIGCSVKNDNLTATIDAQSRLLDPLTDVTRLIGPEAPHDDHPWDEFAWQTDTSGLTPEERQFLFAFAPSTPAYNSTSTTKPISFPETVLAKFLDGNMFSPFNTNPSLLVNFQGALERLFASYLWNVNRLCSPVDDIQPYWETCGSYPQNTLLSSAELQFVFPARPVLTVVLWRAIVSLVCSVFMWFVLGSLLPERGGRVHVQRANGLFDNALLLSQGSRIPAEVLEGLSYGRTDRALLELTLSKRLRYVEGEDGLGGYLDVEDSKEEA</sequence>
<protein>
    <submittedName>
        <fullName evidence="3">Uncharacterized protein</fullName>
    </submittedName>
</protein>
<keyword evidence="2" id="KW-1133">Transmembrane helix</keyword>
<evidence type="ECO:0000256" key="1">
    <source>
        <dbReference type="SAM" id="MobiDB-lite"/>
    </source>
</evidence>
<dbReference type="EMBL" id="JARKIF010000030">
    <property type="protein sequence ID" value="KAJ7612715.1"/>
    <property type="molecule type" value="Genomic_DNA"/>
</dbReference>
<comment type="caution">
    <text evidence="3">The sequence shown here is derived from an EMBL/GenBank/DDBJ whole genome shotgun (WGS) entry which is preliminary data.</text>
</comment>
<keyword evidence="4" id="KW-1185">Reference proteome</keyword>
<feature type="transmembrane region" description="Helical" evidence="2">
    <location>
        <begin position="589"/>
        <end position="611"/>
    </location>
</feature>
<evidence type="ECO:0000313" key="3">
    <source>
        <dbReference type="EMBL" id="KAJ7612715.1"/>
    </source>
</evidence>